<keyword evidence="1" id="KW-1133">Transmembrane helix</keyword>
<dbReference type="InterPro" id="IPR016039">
    <property type="entry name" value="Thiolase-like"/>
</dbReference>
<accession>A0AAJ6XFX4</accession>
<keyword evidence="2" id="KW-0732">Signal</keyword>
<protein>
    <submittedName>
        <fullName evidence="4">3-ketoacyl-CoA thiolase 2, peroxisomal-like</fullName>
    </submittedName>
</protein>
<dbReference type="RefSeq" id="XP_011017517.1">
    <property type="nucleotide sequence ID" value="XM_011019215.1"/>
</dbReference>
<keyword evidence="1" id="KW-0812">Transmembrane</keyword>
<feature type="chain" id="PRO_5042558983" evidence="2">
    <location>
        <begin position="21"/>
        <end position="95"/>
    </location>
</feature>
<name>A0AAJ6XFX4_POPEU</name>
<keyword evidence="3" id="KW-1185">Reference proteome</keyword>
<evidence type="ECO:0000256" key="2">
    <source>
        <dbReference type="SAM" id="SignalP"/>
    </source>
</evidence>
<organism evidence="3 4">
    <name type="scientific">Populus euphratica</name>
    <name type="common">Euphrates poplar</name>
    <dbReference type="NCBI Taxonomy" id="75702"/>
    <lineage>
        <taxon>Eukaryota</taxon>
        <taxon>Viridiplantae</taxon>
        <taxon>Streptophyta</taxon>
        <taxon>Embryophyta</taxon>
        <taxon>Tracheophyta</taxon>
        <taxon>Spermatophyta</taxon>
        <taxon>Magnoliopsida</taxon>
        <taxon>eudicotyledons</taxon>
        <taxon>Gunneridae</taxon>
        <taxon>Pentapetalae</taxon>
        <taxon>rosids</taxon>
        <taxon>fabids</taxon>
        <taxon>Malpighiales</taxon>
        <taxon>Salicaceae</taxon>
        <taxon>Saliceae</taxon>
        <taxon>Populus</taxon>
    </lineage>
</organism>
<feature type="transmembrane region" description="Helical" evidence="1">
    <location>
        <begin position="71"/>
        <end position="93"/>
    </location>
</feature>
<gene>
    <name evidence="4" type="primary">LOC105120829</name>
</gene>
<keyword evidence="1" id="KW-0472">Membrane</keyword>
<evidence type="ECO:0000256" key="1">
    <source>
        <dbReference type="SAM" id="Phobius"/>
    </source>
</evidence>
<evidence type="ECO:0000313" key="4">
    <source>
        <dbReference type="RefSeq" id="XP_011017517.1"/>
    </source>
</evidence>
<sequence>MGSALLGILAKSVMTLGTYAIVGVDPDVMGGSLVFVVPAAAKAAGLKLQLMYCRKRLEIVPQKINLNEDAMAIGHILWALYVFDASCTLRVLFFN</sequence>
<evidence type="ECO:0000313" key="3">
    <source>
        <dbReference type="Proteomes" id="UP000694918"/>
    </source>
</evidence>
<reference evidence="4" key="1">
    <citation type="submission" date="2025-08" db="UniProtKB">
        <authorList>
            <consortium name="RefSeq"/>
        </authorList>
    </citation>
    <scope>IDENTIFICATION</scope>
</reference>
<feature type="signal peptide" evidence="2">
    <location>
        <begin position="1"/>
        <end position="20"/>
    </location>
</feature>
<dbReference type="GeneID" id="105120829"/>
<dbReference type="SUPFAM" id="SSF53901">
    <property type="entry name" value="Thiolase-like"/>
    <property type="match status" value="1"/>
</dbReference>
<dbReference type="KEGG" id="peu:105120829"/>
<proteinExistence type="predicted"/>
<dbReference type="AlphaFoldDB" id="A0AAJ6XFX4"/>
<dbReference type="GO" id="GO:0016746">
    <property type="term" value="F:acyltransferase activity"/>
    <property type="evidence" value="ECO:0007669"/>
    <property type="project" value="InterPro"/>
</dbReference>
<dbReference type="Proteomes" id="UP000694918">
    <property type="component" value="Unplaced"/>
</dbReference>
<dbReference type="Gene3D" id="3.40.47.10">
    <property type="match status" value="1"/>
</dbReference>